<organism evidence="3">
    <name type="scientific">Caenorhabditis remanei</name>
    <name type="common">Caenorhabditis vulgaris</name>
    <dbReference type="NCBI Taxonomy" id="31234"/>
    <lineage>
        <taxon>Eukaryota</taxon>
        <taxon>Metazoa</taxon>
        <taxon>Ecdysozoa</taxon>
        <taxon>Nematoda</taxon>
        <taxon>Chromadorea</taxon>
        <taxon>Rhabditida</taxon>
        <taxon>Rhabditina</taxon>
        <taxon>Rhabditomorpha</taxon>
        <taxon>Rhabditoidea</taxon>
        <taxon>Rhabditidae</taxon>
        <taxon>Peloderinae</taxon>
        <taxon>Caenorhabditis</taxon>
    </lineage>
</organism>
<dbReference type="PANTHER" id="PTHR31897:SF2">
    <property type="entry name" value="DUF19 DOMAIN-CONTAINING PROTEIN"/>
    <property type="match status" value="1"/>
</dbReference>
<keyword evidence="3" id="KW-1185">Reference proteome</keyword>
<accession>E3LHT0</accession>
<dbReference type="Proteomes" id="UP000008281">
    <property type="component" value="Unassembled WGS sequence"/>
</dbReference>
<dbReference type="eggNOG" id="ENOG502RT9H">
    <property type="taxonomic scope" value="Eukaryota"/>
</dbReference>
<reference evidence="2" key="1">
    <citation type="submission" date="2007-07" db="EMBL/GenBank/DDBJ databases">
        <title>PCAP assembly of the Caenorhabditis remanei genome.</title>
        <authorList>
            <consortium name="The Caenorhabditis remanei Sequencing Consortium"/>
            <person name="Wilson R.K."/>
        </authorList>
    </citation>
    <scope>NUCLEOTIDE SEQUENCE [LARGE SCALE GENOMIC DNA]</scope>
    <source>
        <strain evidence="2">PB4641</strain>
    </source>
</reference>
<dbReference type="GeneID" id="9818024"/>
<dbReference type="Pfam" id="PF01579">
    <property type="entry name" value="DUF19"/>
    <property type="match status" value="2"/>
</dbReference>
<feature type="domain" description="T20D4.11-like" evidence="1">
    <location>
        <begin position="185"/>
        <end position="322"/>
    </location>
</feature>
<feature type="domain" description="T20D4.11-like" evidence="1">
    <location>
        <begin position="27"/>
        <end position="184"/>
    </location>
</feature>
<dbReference type="KEGG" id="crq:GCK72_020142"/>
<dbReference type="PANTHER" id="PTHR31897">
    <property type="entry name" value="PROTEIN CBG17011-RELATED"/>
    <property type="match status" value="1"/>
</dbReference>
<dbReference type="HOGENOM" id="CLU_058511_0_0_1"/>
<evidence type="ECO:0000313" key="3">
    <source>
        <dbReference type="Proteomes" id="UP000008281"/>
    </source>
</evidence>
<evidence type="ECO:0000259" key="1">
    <source>
        <dbReference type="Pfam" id="PF01579"/>
    </source>
</evidence>
<proteinExistence type="predicted"/>
<dbReference type="OMA" id="CERIEFT"/>
<dbReference type="OrthoDB" id="5870717at2759"/>
<dbReference type="AlphaFoldDB" id="E3LHT0"/>
<name>E3LHT0_CAERE</name>
<protein>
    <recommendedName>
        <fullName evidence="1">T20D4.11-like domain-containing protein</fullName>
    </recommendedName>
</protein>
<sequence length="328" mass="37421">MFSVSLLFLCLVNYAFVESNDQKVKQCTQQDLSTMHQTCSPLVDELMFQIEQFVPDKIELDAARNLTRLCSDVMSCFGKTNCLEAQRNKETYTQKCQKLDFKNYGMHKCMPYFYKMAYNQENSCASKYDFFTNDLKTKRTAFTSGKQCLLEIVSVKCSKKTMAYLNDYYDNFVNILTTPPNNTRCTSAYDGLTSIQCMPILKKTSEIFTETQDFSGLNGLSAVKLCESARDCMKNSCVYSLKTVQNMDSACINFRKATFQQCFYSILTSTEDYSKYKCVKDIIAKNKTAKFTEDKGCMKSVMTGECSNVSAEGFDAEWDNRSNFGQPV</sequence>
<dbReference type="RefSeq" id="XP_003116059.2">
    <property type="nucleotide sequence ID" value="XM_003116011.2"/>
</dbReference>
<dbReference type="InterPro" id="IPR002542">
    <property type="entry name" value="T20D4.11-like_dom"/>
</dbReference>
<evidence type="ECO:0000313" key="2">
    <source>
        <dbReference type="EMBL" id="EFO94955.1"/>
    </source>
</evidence>
<dbReference type="CTD" id="9818024"/>
<gene>
    <name evidence="2" type="ORF">CRE_09253</name>
</gene>
<dbReference type="EMBL" id="DS268409">
    <property type="protein sequence ID" value="EFO94955.1"/>
    <property type="molecule type" value="Genomic_DNA"/>
</dbReference>